<dbReference type="EMBL" id="BARS01003574">
    <property type="protein sequence ID" value="GAF84355.1"/>
    <property type="molecule type" value="Genomic_DNA"/>
</dbReference>
<comment type="caution">
    <text evidence="2">The sequence shown here is derived from an EMBL/GenBank/DDBJ whole genome shotgun (WGS) entry which is preliminary data.</text>
</comment>
<dbReference type="PANTHER" id="PTHR43031">
    <property type="entry name" value="FAD-DEPENDENT OXIDOREDUCTASE"/>
    <property type="match status" value="1"/>
</dbReference>
<organism evidence="2">
    <name type="scientific">marine sediment metagenome</name>
    <dbReference type="NCBI Taxonomy" id="412755"/>
    <lineage>
        <taxon>unclassified sequences</taxon>
        <taxon>metagenomes</taxon>
        <taxon>ecological metagenomes</taxon>
    </lineage>
</organism>
<proteinExistence type="predicted"/>
<evidence type="ECO:0000313" key="2">
    <source>
        <dbReference type="EMBL" id="GAF84355.1"/>
    </source>
</evidence>
<gene>
    <name evidence="2" type="ORF">S01H1_06933</name>
</gene>
<dbReference type="Pfam" id="PF00581">
    <property type="entry name" value="Rhodanese"/>
    <property type="match status" value="1"/>
</dbReference>
<dbReference type="PANTHER" id="PTHR43031:SF16">
    <property type="entry name" value="OXIDOREDUCTASE"/>
    <property type="match status" value="1"/>
</dbReference>
<dbReference type="PROSITE" id="PS50206">
    <property type="entry name" value="RHODANESE_3"/>
    <property type="match status" value="1"/>
</dbReference>
<accession>X0U767</accession>
<dbReference type="CDD" id="cd00158">
    <property type="entry name" value="RHOD"/>
    <property type="match status" value="1"/>
</dbReference>
<protein>
    <recommendedName>
        <fullName evidence="1">Rhodanese domain-containing protein</fullName>
    </recommendedName>
</protein>
<dbReference type="InterPro" id="IPR036873">
    <property type="entry name" value="Rhodanese-like_dom_sf"/>
</dbReference>
<dbReference type="InterPro" id="IPR001763">
    <property type="entry name" value="Rhodanese-like_dom"/>
</dbReference>
<dbReference type="Gene3D" id="3.40.250.10">
    <property type="entry name" value="Rhodanese-like domain"/>
    <property type="match status" value="1"/>
</dbReference>
<dbReference type="InterPro" id="IPR050229">
    <property type="entry name" value="GlpE_sulfurtransferase"/>
</dbReference>
<reference evidence="2" key="1">
    <citation type="journal article" date="2014" name="Front. Microbiol.">
        <title>High frequency of phylogenetically diverse reductive dehalogenase-homologous genes in deep subseafloor sedimentary metagenomes.</title>
        <authorList>
            <person name="Kawai M."/>
            <person name="Futagami T."/>
            <person name="Toyoda A."/>
            <person name="Takaki Y."/>
            <person name="Nishi S."/>
            <person name="Hori S."/>
            <person name="Arai W."/>
            <person name="Tsubouchi T."/>
            <person name="Morono Y."/>
            <person name="Uchiyama I."/>
            <person name="Ito T."/>
            <person name="Fujiyama A."/>
            <person name="Inagaki F."/>
            <person name="Takami H."/>
        </authorList>
    </citation>
    <scope>NUCLEOTIDE SEQUENCE</scope>
    <source>
        <strain evidence="2">Expedition CK06-06</strain>
    </source>
</reference>
<dbReference type="AlphaFoldDB" id="X0U767"/>
<sequence>MSLKKLMVPALSVSLVIGVALTGGCVLDETATIEDITPQEAFTLIQNNQGNPDFIIIDVRTPAEFDGEHIENATNIDFYSETFRDMLNNLDKNKTYLIYCAVGGRSGSALDIMAELNFKEAYNILGGINLWKAEGLPTTK</sequence>
<dbReference type="SUPFAM" id="SSF52821">
    <property type="entry name" value="Rhodanese/Cell cycle control phosphatase"/>
    <property type="match status" value="1"/>
</dbReference>
<evidence type="ECO:0000259" key="1">
    <source>
        <dbReference type="PROSITE" id="PS50206"/>
    </source>
</evidence>
<dbReference type="SMART" id="SM00450">
    <property type="entry name" value="RHOD"/>
    <property type="match status" value="1"/>
</dbReference>
<dbReference type="PROSITE" id="PS51257">
    <property type="entry name" value="PROKAR_LIPOPROTEIN"/>
    <property type="match status" value="1"/>
</dbReference>
<feature type="domain" description="Rhodanese" evidence="1">
    <location>
        <begin position="50"/>
        <end position="140"/>
    </location>
</feature>
<name>X0U767_9ZZZZ</name>